<feature type="domain" description="Gliding motility protein SprA N-terminal" evidence="2">
    <location>
        <begin position="63"/>
        <end position="347"/>
    </location>
</feature>
<dbReference type="OrthoDB" id="9806090at2"/>
<feature type="signal peptide" evidence="1">
    <location>
        <begin position="1"/>
        <end position="19"/>
    </location>
</feature>
<accession>A0A4U0GZE8</accession>
<comment type="caution">
    <text evidence="3">The sequence shown here is derived from an EMBL/GenBank/DDBJ whole genome shotgun (WGS) entry which is preliminary data.</text>
</comment>
<sequence length="2338" mass="266659">MAQCLVFVCALLYVGFAQTITSAGSIEDNASDSTKLKYQFQDNPFIKLPKSYRPISLGQPSSIEREIIFDPETKQYIIREKIGSKLYRPPLYLTIDEYSKYEFNRLQKNYWEELADKELAEERRRRLFPVIEINSPTFEKIFGGNTIDISPRGSADITLMGQYNTNQNPMFNERQRKQWGFDFDQNINLNLTGRIGERVQVNANFNSQAQFGFENQVRFDYVAKDDDILRRLEIGNVSMPLNSTLIQGSESLFGIKAQLQFGKLTFTGLLSQQRSHQKEFTITNGSRDSEFVLEMDNYEANQHFFLGQYFRDTYNRSLALSPIINTPVNITQIEVWTSNRSNSFEESRDIMALMDLGEYTPYNSLIARGGQPLPSTGIPGEPAPSVSNNLLSLLGENGRQSNGNFTQSFFASTGANDNYVKLTYARKLVEGRDFTVNRRLGYISLVYPLNQDQVLAVAYKYLANGIEYQVGEFSTDIPVTPSEPKMLYTKLLKNETIKTNLPTWDLMMKNVYSLGANNISSTNFHVQIYRTEDETGAQRPALYEGVNTIDKTWLQLTGLDRLDQQQAAGADGLMDFLENITIEPVRGKLIFPLLEPFGKDLASQFTSGETQLAEKYTFPELYTMTQMDAQQKHPNKNRYLLKGRYSSTGGSAEYQLGAMNLRPNSVRVMSGGAVLEEGIDYNIDYQIGNLRILNQALLLSGQPISISMEDETLYGLQQKTLMGGRFDYALNPNIHIGATVMNLTEKPLTEKVTIGQEPISNTMLGADFTYNAPSRWLTRLVDKLPFLSTKEESHISFYGEFAQLIPGHPRGLNTADNNTGTTYIDNFENSVSYIDIKGYLGWQVSGTPRMFAESNLNNDLRYGYNRSHLTFYNIDPVFYQPSDLNPRLTPNMLSDHRVRKVTEQEVFPFRNSRTGSDVYLSTLDLTYYPMLRGQYNYTTSGVNSDGTLSNPESRWGGMFRKIDQTDFEAQNIEFLEMWIMDPTLTNPNKVGGDIYINLGNISEDILKDGRKSLENGLSPTGDKSQIEQTVWGNVIKNQPVVQAFENSNESRLLQDIGLDGLTNEEERSFHNNFLSQLQGVLNPTAFASLRDDPSTDDYTYFRGDHFDQSVGILERYKRYNGTQGNTRTNDQSLADFGVETSASTLLPDGEDVNRDNTMNEVDEYYQYKLSIRPQDMVVGQNYIVDEQTTSVTLANSLKSDVKWYKIRIPLNEFESRHGDIQDFKSVRFVRMFMTNFADTSVVRFGRLQFVRGDWRKYNSENVADKVIADYSMGVVASDNSTFNVANVSIEENGKREPIPYKVPPGINRQIDWSNNNLDVELNEQALSLDVKNLRDGYGRATYKTASHDFRPYGRLEMFIHAEGENLNNGDFRAFVRLGTDDKYNYYEYDMPLILTPYGTTSADLIWPMENRMNIKINLLKDAKLAREKATLNGQPWPLDVPFEYADGENRITVIGTPDLSKVRFYMMGVRNPLRGTSTSSDLDDGRDLAGEFWFNELRLTDFDDKGGWAATARINLKLADFANVSVSGTKSTVGFGSIYQRVGERNRSEDTYFDITTNAELGKFFHPRHGIVIPFYFNYSNQRSTPEYNPLNPDIELNSALATMSNNSRDSLLRLVQDYTMRKSFSFTNVRKIKTNNESLIRPWSIENFGLSYAYAEYNHRDYNTATSIQRNYRGALDYNYSNPNVNFYEPFKSIKNKNLALIKDLSFNLVPSLLNFRLEVNRIYNENTLRDNSSNNLLPTYYNKNFNMNRIYGISWDLTKSLRLDFNATNYSIIDEPAGRIDGIKQDTMWSNFWKMGRTTDYNHMMNLTYTLPINKIPYLEWVNVITRYGTQFNWQSEPLLALQSDQISLGNSIQNNRTIQVNPTLAFSALYNKFGFIRRNSGRNAKGSTAFFVQLLTSIRNLGGAYTRIEGTYLPGYTPNTNLLGYNFDANAPGWGFLLGSQRDILSRAVANGWISSDTLQTNLYTKTFAENISAIANLEPLKGLRIDLTATRVDNYNFSSTTALEYNPQSGTLEPTTPYRTGNYSISQIAIHTSFISHNELFRKFEEQRLIVSNRLSEQNINSVKGDPAFYADGYGEAQQDVVVNSFLSTYLGKNPEESSIDRKPRFPLPNWRISYNGLSNIVALQDLFTSINLSHAYQSQYVIAGYNSVIRYVENDGAPSERDINGNFLPKNLYGQVSIIDRFIPLIGVDVRLKNNMSANAEYRKSRDMNFSLQNSQMAMMSEESIVFGMGYRKNNVQLPFGLFADRKWKNDFNFKLDFALNDRKTVVYRSDINEAEVSGGNKSVSINPTLEYTVNQFYNIRLFYNSNSVKPYTSQNYATSYTYFGVNLRVIFQ</sequence>
<gene>
    <name evidence="3" type="primary">sprA</name>
    <name evidence="3" type="ORF">FAZ19_14325</name>
</gene>
<keyword evidence="4" id="KW-1185">Reference proteome</keyword>
<protein>
    <submittedName>
        <fullName evidence="3">Cell surface protein SprA</fullName>
    </submittedName>
</protein>
<feature type="chain" id="PRO_5020234074" evidence="1">
    <location>
        <begin position="20"/>
        <end position="2338"/>
    </location>
</feature>
<evidence type="ECO:0000313" key="3">
    <source>
        <dbReference type="EMBL" id="TJY64611.1"/>
    </source>
</evidence>
<dbReference type="Proteomes" id="UP000309872">
    <property type="component" value="Unassembled WGS sequence"/>
</dbReference>
<dbReference type="InterPro" id="IPR025684">
    <property type="entry name" value="SprA_N_dom"/>
</dbReference>
<name>A0A4U0GZE8_9SPHI</name>
<evidence type="ECO:0000259" key="2">
    <source>
        <dbReference type="Pfam" id="PF14349"/>
    </source>
</evidence>
<evidence type="ECO:0000313" key="4">
    <source>
        <dbReference type="Proteomes" id="UP000309872"/>
    </source>
</evidence>
<dbReference type="EMBL" id="SUKA01000004">
    <property type="protein sequence ID" value="TJY64611.1"/>
    <property type="molecule type" value="Genomic_DNA"/>
</dbReference>
<keyword evidence="1" id="KW-0732">Signal</keyword>
<reference evidence="3 4" key="1">
    <citation type="submission" date="2019-04" db="EMBL/GenBank/DDBJ databases">
        <title>Sphingobacterium olei sp. nov., isolated from oil-contaminated soil.</title>
        <authorList>
            <person name="Liu B."/>
        </authorList>
    </citation>
    <scope>NUCLEOTIDE SEQUENCE [LARGE SCALE GENOMIC DNA]</scope>
    <source>
        <strain evidence="3 4">Y3L14</strain>
    </source>
</reference>
<feature type="domain" description="Gliding motility protein SprA N-terminal" evidence="2">
    <location>
        <begin position="1073"/>
        <end position="1601"/>
    </location>
</feature>
<dbReference type="Pfam" id="PF14349">
    <property type="entry name" value="SprA_N"/>
    <property type="match status" value="2"/>
</dbReference>
<organism evidence="3 4">
    <name type="scientific">Sphingobacterium alkalisoli</name>
    <dbReference type="NCBI Taxonomy" id="1874115"/>
    <lineage>
        <taxon>Bacteria</taxon>
        <taxon>Pseudomonadati</taxon>
        <taxon>Bacteroidota</taxon>
        <taxon>Sphingobacteriia</taxon>
        <taxon>Sphingobacteriales</taxon>
        <taxon>Sphingobacteriaceae</taxon>
        <taxon>Sphingobacterium</taxon>
    </lineage>
</organism>
<dbReference type="NCBIfam" id="TIGR04189">
    <property type="entry name" value="surface_SprA"/>
    <property type="match status" value="1"/>
</dbReference>
<evidence type="ECO:0000256" key="1">
    <source>
        <dbReference type="SAM" id="SignalP"/>
    </source>
</evidence>
<proteinExistence type="predicted"/>
<dbReference type="InterPro" id="IPR026377">
    <property type="entry name" value="Cell_surface_SprA"/>
</dbReference>